<evidence type="ECO:0000313" key="9">
    <source>
        <dbReference type="Proteomes" id="UP000287243"/>
    </source>
</evidence>
<dbReference type="GO" id="GO:0051536">
    <property type="term" value="F:iron-sulfur cluster binding"/>
    <property type="evidence" value="ECO:0007669"/>
    <property type="project" value="UniProtKB-KW"/>
</dbReference>
<evidence type="ECO:0000256" key="6">
    <source>
        <dbReference type="ARBA" id="ARBA00023014"/>
    </source>
</evidence>
<keyword evidence="9" id="KW-1185">Reference proteome</keyword>
<reference evidence="8 9" key="1">
    <citation type="submission" date="2017-01" db="EMBL/GenBank/DDBJ databases">
        <title>First insights into the biology of 'candidatus Vampirococcus archaeovorus'.</title>
        <authorList>
            <person name="Kizina J."/>
            <person name="Jordan S."/>
            <person name="Stueber K."/>
            <person name="Reinhardt R."/>
            <person name="Harder J."/>
        </authorList>
    </citation>
    <scope>NUCLEOTIDE SEQUENCE [LARGE SCALE GENOMIC DNA]</scope>
    <source>
        <strain evidence="8 9">LiM</strain>
    </source>
</reference>
<dbReference type="InterPro" id="IPR007197">
    <property type="entry name" value="rSAM"/>
</dbReference>
<evidence type="ECO:0000256" key="2">
    <source>
        <dbReference type="ARBA" id="ARBA00022485"/>
    </source>
</evidence>
<evidence type="ECO:0000256" key="4">
    <source>
        <dbReference type="ARBA" id="ARBA00022723"/>
    </source>
</evidence>
<evidence type="ECO:0000256" key="5">
    <source>
        <dbReference type="ARBA" id="ARBA00023004"/>
    </source>
</evidence>
<sequence>MKLWNYIKEEAISNCRNMGYILFRRRDLKQLRSYIFARATVANVGPGLPHIFYKRWPKLAPYPREIEVEITTRCHLKCIHCEHTYWSEENRDLSFDEYKHILSQFPGLWWINTTGEGSSFLNKDFIRILEYTKKKGVFVKFVESFTNLKRDEMEAVIKLGVERIYCSMEGATAKTYEEIRRGASFNKVLENLKIFDDLKKKYQSPLPEISFRYVIMGNNYQELPDFIRLIKKLNVSNTINIVGTLDFKEIQHLSIKKRDDYLKELNRIADECDIDIPLGDTIMQPPITQCSCWVQPYIMMGGYVMPCCGVMMANRRDFLRKNCLGNIFEKPFTEIWNSPRYKALRNGVPQKTGTLDPMCIGCRSFNTLGRV</sequence>
<dbReference type="AlphaFoldDB" id="A0A410P4H0"/>
<dbReference type="EMBL" id="CP019384">
    <property type="protein sequence ID" value="QAT17022.1"/>
    <property type="molecule type" value="Genomic_DNA"/>
</dbReference>
<evidence type="ECO:0000313" key="8">
    <source>
        <dbReference type="EMBL" id="QAT17022.1"/>
    </source>
</evidence>
<dbReference type="Pfam" id="PF04055">
    <property type="entry name" value="Radical_SAM"/>
    <property type="match status" value="1"/>
</dbReference>
<evidence type="ECO:0000256" key="1">
    <source>
        <dbReference type="ARBA" id="ARBA00001966"/>
    </source>
</evidence>
<keyword evidence="5" id="KW-0408">Iron</keyword>
<dbReference type="InterPro" id="IPR034391">
    <property type="entry name" value="AdoMet-like_SPASM_containing"/>
</dbReference>
<feature type="domain" description="Radical SAM core" evidence="7">
    <location>
        <begin position="60"/>
        <end position="275"/>
    </location>
</feature>
<dbReference type="CDD" id="cd21109">
    <property type="entry name" value="SPASM"/>
    <property type="match status" value="1"/>
</dbReference>
<dbReference type="GO" id="GO:0003824">
    <property type="term" value="F:catalytic activity"/>
    <property type="evidence" value="ECO:0007669"/>
    <property type="project" value="InterPro"/>
</dbReference>
<keyword evidence="6" id="KW-0411">Iron-sulfur</keyword>
<name>A0A410P4H0_VELA1</name>
<dbReference type="PANTHER" id="PTHR11228">
    <property type="entry name" value="RADICAL SAM DOMAIN PROTEIN"/>
    <property type="match status" value="1"/>
</dbReference>
<accession>A0A410P4H0</accession>
<keyword evidence="4" id="KW-0479">Metal-binding</keyword>
<dbReference type="OrthoDB" id="9805809at2"/>
<dbReference type="SUPFAM" id="SSF102114">
    <property type="entry name" value="Radical SAM enzymes"/>
    <property type="match status" value="1"/>
</dbReference>
<organism evidence="8 9">
    <name type="scientific">Velamenicoccus archaeovorus</name>
    <dbReference type="NCBI Taxonomy" id="1930593"/>
    <lineage>
        <taxon>Bacteria</taxon>
        <taxon>Pseudomonadati</taxon>
        <taxon>Candidatus Omnitrophota</taxon>
        <taxon>Candidatus Velamenicoccus</taxon>
    </lineage>
</organism>
<dbReference type="PANTHER" id="PTHR11228:SF7">
    <property type="entry name" value="PQQA PEPTIDE CYCLASE"/>
    <property type="match status" value="1"/>
</dbReference>
<dbReference type="SFLD" id="SFLDS00029">
    <property type="entry name" value="Radical_SAM"/>
    <property type="match status" value="1"/>
</dbReference>
<dbReference type="Gene3D" id="3.20.20.70">
    <property type="entry name" value="Aldolase class I"/>
    <property type="match status" value="1"/>
</dbReference>
<dbReference type="InterPro" id="IPR023885">
    <property type="entry name" value="4Fe4S-binding_SPASM_dom"/>
</dbReference>
<dbReference type="InterPro" id="IPR058240">
    <property type="entry name" value="rSAM_sf"/>
</dbReference>
<dbReference type="InterPro" id="IPR050377">
    <property type="entry name" value="Radical_SAM_PqqE_MftC-like"/>
</dbReference>
<evidence type="ECO:0000256" key="3">
    <source>
        <dbReference type="ARBA" id="ARBA00022691"/>
    </source>
</evidence>
<dbReference type="RefSeq" id="WP_128699662.1">
    <property type="nucleotide sequence ID" value="NZ_CP019384.1"/>
</dbReference>
<proteinExistence type="predicted"/>
<dbReference type="SFLD" id="SFLDG01387">
    <property type="entry name" value="BtrN-like_SPASM_domain_contain"/>
    <property type="match status" value="1"/>
</dbReference>
<keyword evidence="3" id="KW-0949">S-adenosyl-L-methionine</keyword>
<dbReference type="Proteomes" id="UP000287243">
    <property type="component" value="Chromosome"/>
</dbReference>
<dbReference type="KEGG" id="vai:BU251_04365"/>
<keyword evidence="2" id="KW-0004">4Fe-4S</keyword>
<dbReference type="Pfam" id="PF13186">
    <property type="entry name" value="SPASM"/>
    <property type="match status" value="1"/>
</dbReference>
<comment type="cofactor">
    <cofactor evidence="1">
        <name>[4Fe-4S] cluster</name>
        <dbReference type="ChEBI" id="CHEBI:49883"/>
    </cofactor>
</comment>
<dbReference type="PROSITE" id="PS51918">
    <property type="entry name" value="RADICAL_SAM"/>
    <property type="match status" value="1"/>
</dbReference>
<dbReference type="GO" id="GO:0046872">
    <property type="term" value="F:metal ion binding"/>
    <property type="evidence" value="ECO:0007669"/>
    <property type="project" value="UniProtKB-KW"/>
</dbReference>
<evidence type="ECO:0000259" key="7">
    <source>
        <dbReference type="PROSITE" id="PS51918"/>
    </source>
</evidence>
<dbReference type="CDD" id="cd01335">
    <property type="entry name" value="Radical_SAM"/>
    <property type="match status" value="1"/>
</dbReference>
<gene>
    <name evidence="8" type="ORF">BU251_04365</name>
</gene>
<protein>
    <recommendedName>
        <fullName evidence="7">Radical SAM core domain-containing protein</fullName>
    </recommendedName>
</protein>
<dbReference type="SFLD" id="SFLDG01067">
    <property type="entry name" value="SPASM/twitch_domain_containing"/>
    <property type="match status" value="1"/>
</dbReference>
<dbReference type="InterPro" id="IPR013785">
    <property type="entry name" value="Aldolase_TIM"/>
</dbReference>